<feature type="domain" description="Endoribonuclease L-PSP/chorismate mutase-like" evidence="1">
    <location>
        <begin position="7"/>
        <end position="152"/>
    </location>
</feature>
<dbReference type="SUPFAM" id="SSF55298">
    <property type="entry name" value="YjgF-like"/>
    <property type="match status" value="1"/>
</dbReference>
<dbReference type="Proteomes" id="UP000319383">
    <property type="component" value="Chromosome"/>
</dbReference>
<dbReference type="EMBL" id="CP036276">
    <property type="protein sequence ID" value="QDU46649.1"/>
    <property type="molecule type" value="Genomic_DNA"/>
</dbReference>
<reference evidence="2 3" key="1">
    <citation type="submission" date="2019-02" db="EMBL/GenBank/DDBJ databases">
        <title>Deep-cultivation of Planctomycetes and their phenomic and genomic characterization uncovers novel biology.</title>
        <authorList>
            <person name="Wiegand S."/>
            <person name="Jogler M."/>
            <person name="Boedeker C."/>
            <person name="Pinto D."/>
            <person name="Vollmers J."/>
            <person name="Rivas-Marin E."/>
            <person name="Kohn T."/>
            <person name="Peeters S.H."/>
            <person name="Heuer A."/>
            <person name="Rast P."/>
            <person name="Oberbeckmann S."/>
            <person name="Bunk B."/>
            <person name="Jeske O."/>
            <person name="Meyerdierks A."/>
            <person name="Storesund J.E."/>
            <person name="Kallscheuer N."/>
            <person name="Luecker S."/>
            <person name="Lage O.M."/>
            <person name="Pohl T."/>
            <person name="Merkel B.J."/>
            <person name="Hornburger P."/>
            <person name="Mueller R.-W."/>
            <person name="Bruemmer F."/>
            <person name="Labrenz M."/>
            <person name="Spormann A.M."/>
            <person name="Op den Camp H."/>
            <person name="Overmann J."/>
            <person name="Amann R."/>
            <person name="Jetten M.S.M."/>
            <person name="Mascher T."/>
            <person name="Medema M.H."/>
            <person name="Devos D.P."/>
            <person name="Kaster A.-K."/>
            <person name="Ovreas L."/>
            <person name="Rohde M."/>
            <person name="Galperin M.Y."/>
            <person name="Jogler C."/>
        </authorList>
    </citation>
    <scope>NUCLEOTIDE SEQUENCE [LARGE SCALE GENOMIC DNA]</scope>
    <source>
        <strain evidence="2 3">Mal52</strain>
    </source>
</reference>
<dbReference type="KEGG" id="sdyn:Mal52_51710"/>
<dbReference type="CDD" id="cd02199">
    <property type="entry name" value="YjgF_YER057c_UK114_like_1"/>
    <property type="match status" value="1"/>
</dbReference>
<dbReference type="AlphaFoldDB" id="A0A517ZW08"/>
<gene>
    <name evidence="2" type="ORF">Mal52_51710</name>
</gene>
<evidence type="ECO:0000313" key="3">
    <source>
        <dbReference type="Proteomes" id="UP000319383"/>
    </source>
</evidence>
<organism evidence="2 3">
    <name type="scientific">Symmachiella dynata</name>
    <dbReference type="NCBI Taxonomy" id="2527995"/>
    <lineage>
        <taxon>Bacteria</taxon>
        <taxon>Pseudomonadati</taxon>
        <taxon>Planctomycetota</taxon>
        <taxon>Planctomycetia</taxon>
        <taxon>Planctomycetales</taxon>
        <taxon>Planctomycetaceae</taxon>
        <taxon>Symmachiella</taxon>
    </lineage>
</organism>
<evidence type="ECO:0000313" key="2">
    <source>
        <dbReference type="EMBL" id="QDU46649.1"/>
    </source>
</evidence>
<dbReference type="RefSeq" id="WP_145379141.1">
    <property type="nucleotide sequence ID" value="NZ_CP036276.1"/>
</dbReference>
<dbReference type="Gene3D" id="3.30.1330.40">
    <property type="entry name" value="RutC-like"/>
    <property type="match status" value="1"/>
</dbReference>
<proteinExistence type="predicted"/>
<evidence type="ECO:0000259" key="1">
    <source>
        <dbReference type="Pfam" id="PF14588"/>
    </source>
</evidence>
<dbReference type="InterPro" id="IPR035959">
    <property type="entry name" value="RutC-like_sf"/>
</dbReference>
<dbReference type="InterPro" id="IPR013813">
    <property type="entry name" value="Endoribo_LPSP/chorism_mut-like"/>
</dbReference>
<accession>A0A517ZW08</accession>
<dbReference type="Pfam" id="PF14588">
    <property type="entry name" value="YjgF_endoribonc"/>
    <property type="match status" value="1"/>
</dbReference>
<dbReference type="PANTHER" id="PTHR43760">
    <property type="entry name" value="ENDORIBONUCLEASE-RELATED"/>
    <property type="match status" value="1"/>
</dbReference>
<sequence>MSQTIEEKLQELGYDLPTPPAAVGNYVPVLRTGNLVVTSGQLPFIGKEIVFSGKLGTELHEQQGIDAARICVVNALAQIKACIGDLQQVSRIVRVEGYVHSAPGFQHQPQVLNGASELLVELFGDAGRHTRVALGVSEMPLDAAVQLAVWAEVTD</sequence>
<protein>
    <submittedName>
        <fullName evidence="2">Endoribonuclease L-PSP</fullName>
    </submittedName>
</protein>
<dbReference type="PANTHER" id="PTHR43760:SF1">
    <property type="entry name" value="ENDORIBONUCLEASE L-PSP_CHORISMATE MUTASE-LIKE DOMAIN-CONTAINING PROTEIN"/>
    <property type="match status" value="1"/>
</dbReference>
<name>A0A517ZW08_9PLAN</name>
<keyword evidence="3" id="KW-1185">Reference proteome</keyword>